<dbReference type="Pfam" id="PF12666">
    <property type="entry name" value="PrgI"/>
    <property type="match status" value="1"/>
</dbReference>
<dbReference type="AlphaFoldDB" id="A0A1F5WCR9"/>
<dbReference type="InterPro" id="IPR024414">
    <property type="entry name" value="Uncharacterised_PrgI"/>
</dbReference>
<name>A0A1F5WCR9_9BACT</name>
<feature type="transmembrane region" description="Helical" evidence="1">
    <location>
        <begin position="48"/>
        <end position="68"/>
    </location>
</feature>
<dbReference type="Proteomes" id="UP000178276">
    <property type="component" value="Unassembled WGS sequence"/>
</dbReference>
<sequence>MRQFQVPQFIEVEDKIFGPLTLKQFLYIVGGGGITFLLYAFLRSFLPLFIIFTLAAPIITFFFALAFYKINGQPFMKILENALSHYTNSRLYIWKKVPRPVAITEEKSEFLHRNNFSLLKKRIPSANEGAKLQDLAWSVEVRGGKNINPQA</sequence>
<reference evidence="2 3" key="1">
    <citation type="journal article" date="2016" name="Nat. Commun.">
        <title>Thousands of microbial genomes shed light on interconnected biogeochemical processes in an aquifer system.</title>
        <authorList>
            <person name="Anantharaman K."/>
            <person name="Brown C.T."/>
            <person name="Hug L.A."/>
            <person name="Sharon I."/>
            <person name="Castelle C.J."/>
            <person name="Probst A.J."/>
            <person name="Thomas B.C."/>
            <person name="Singh A."/>
            <person name="Wilkins M.J."/>
            <person name="Karaoz U."/>
            <person name="Brodie E.L."/>
            <person name="Williams K.H."/>
            <person name="Hubbard S.S."/>
            <person name="Banfield J.F."/>
        </authorList>
    </citation>
    <scope>NUCLEOTIDE SEQUENCE [LARGE SCALE GENOMIC DNA]</scope>
</reference>
<evidence type="ECO:0000313" key="2">
    <source>
        <dbReference type="EMBL" id="OGF73404.1"/>
    </source>
</evidence>
<dbReference type="STRING" id="1798331.A2W57_00015"/>
<dbReference type="EMBL" id="MFHJ01000044">
    <property type="protein sequence ID" value="OGF73404.1"/>
    <property type="molecule type" value="Genomic_DNA"/>
</dbReference>
<comment type="caution">
    <text evidence="2">The sequence shown here is derived from an EMBL/GenBank/DDBJ whole genome shotgun (WGS) entry which is preliminary data.</text>
</comment>
<evidence type="ECO:0000256" key="1">
    <source>
        <dbReference type="SAM" id="Phobius"/>
    </source>
</evidence>
<proteinExistence type="predicted"/>
<protein>
    <recommendedName>
        <fullName evidence="4">PrgI family protein</fullName>
    </recommendedName>
</protein>
<keyword evidence="1" id="KW-0812">Transmembrane</keyword>
<evidence type="ECO:0008006" key="4">
    <source>
        <dbReference type="Google" id="ProtNLM"/>
    </source>
</evidence>
<gene>
    <name evidence="2" type="ORF">A2W57_00015</name>
</gene>
<keyword evidence="1" id="KW-1133">Transmembrane helix</keyword>
<feature type="transmembrane region" description="Helical" evidence="1">
    <location>
        <begin position="25"/>
        <end position="42"/>
    </location>
</feature>
<organism evidence="2 3">
    <name type="scientific">Candidatus Giovannonibacteria bacterium RIFCSPHIGHO2_02_43_16</name>
    <dbReference type="NCBI Taxonomy" id="1798331"/>
    <lineage>
        <taxon>Bacteria</taxon>
        <taxon>Candidatus Giovannoniibacteriota</taxon>
    </lineage>
</organism>
<accession>A0A1F5WCR9</accession>
<keyword evidence="1" id="KW-0472">Membrane</keyword>
<evidence type="ECO:0000313" key="3">
    <source>
        <dbReference type="Proteomes" id="UP000178276"/>
    </source>
</evidence>